<dbReference type="EMBL" id="JACSQT010000019">
    <property type="protein sequence ID" value="MBD7939557.1"/>
    <property type="molecule type" value="Genomic_DNA"/>
</dbReference>
<evidence type="ECO:0000313" key="2">
    <source>
        <dbReference type="EMBL" id="MBD7939557.1"/>
    </source>
</evidence>
<accession>A0ABR8QVJ2</accession>
<gene>
    <name evidence="2" type="ORF">H9655_21165</name>
</gene>
<organism evidence="2 3">
    <name type="scientific">Cytobacillus stercorigallinarum</name>
    <dbReference type="NCBI Taxonomy" id="2762240"/>
    <lineage>
        <taxon>Bacteria</taxon>
        <taxon>Bacillati</taxon>
        <taxon>Bacillota</taxon>
        <taxon>Bacilli</taxon>
        <taxon>Bacillales</taxon>
        <taxon>Bacillaceae</taxon>
        <taxon>Cytobacillus</taxon>
    </lineage>
</organism>
<dbReference type="Gene3D" id="1.10.260.40">
    <property type="entry name" value="lambda repressor-like DNA-binding domains"/>
    <property type="match status" value="1"/>
</dbReference>
<dbReference type="PROSITE" id="PS50943">
    <property type="entry name" value="HTH_CROC1"/>
    <property type="match status" value="1"/>
</dbReference>
<dbReference type="InterPro" id="IPR001387">
    <property type="entry name" value="Cro/C1-type_HTH"/>
</dbReference>
<feature type="domain" description="HTH cro/C1-type" evidence="1">
    <location>
        <begin position="22"/>
        <end position="73"/>
    </location>
</feature>
<dbReference type="Pfam" id="PF13443">
    <property type="entry name" value="HTH_26"/>
    <property type="match status" value="1"/>
</dbReference>
<dbReference type="CDD" id="cd00093">
    <property type="entry name" value="HTH_XRE"/>
    <property type="match status" value="1"/>
</dbReference>
<dbReference type="RefSeq" id="WP_191817218.1">
    <property type="nucleotide sequence ID" value="NZ_JACSQT010000019.1"/>
</dbReference>
<dbReference type="SMART" id="SM00530">
    <property type="entry name" value="HTH_XRE"/>
    <property type="match status" value="1"/>
</dbReference>
<name>A0ABR8QVJ2_9BACI</name>
<dbReference type="SUPFAM" id="SSF47413">
    <property type="entry name" value="lambda repressor-like DNA-binding domains"/>
    <property type="match status" value="1"/>
</dbReference>
<protein>
    <submittedName>
        <fullName evidence="2">Helix-turn-helix transcriptional regulator</fullName>
    </submittedName>
</protein>
<dbReference type="Proteomes" id="UP000657931">
    <property type="component" value="Unassembled WGS sequence"/>
</dbReference>
<dbReference type="InterPro" id="IPR010982">
    <property type="entry name" value="Lambda_DNA-bd_dom_sf"/>
</dbReference>
<keyword evidence="3" id="KW-1185">Reference proteome</keyword>
<reference evidence="2 3" key="1">
    <citation type="submission" date="2020-08" db="EMBL/GenBank/DDBJ databases">
        <title>A Genomic Blueprint of the Chicken Gut Microbiome.</title>
        <authorList>
            <person name="Gilroy R."/>
            <person name="Ravi A."/>
            <person name="Getino M."/>
            <person name="Pursley I."/>
            <person name="Horton D.L."/>
            <person name="Alikhan N.-F."/>
            <person name="Baker D."/>
            <person name="Gharbi K."/>
            <person name="Hall N."/>
            <person name="Watson M."/>
            <person name="Adriaenssens E.M."/>
            <person name="Foster-Nyarko E."/>
            <person name="Jarju S."/>
            <person name="Secka A."/>
            <person name="Antonio M."/>
            <person name="Oren A."/>
            <person name="Chaudhuri R."/>
            <person name="La Ragione R.M."/>
            <person name="Hildebrand F."/>
            <person name="Pallen M.J."/>
        </authorList>
    </citation>
    <scope>NUCLEOTIDE SEQUENCE [LARGE SCALE GENOMIC DNA]</scope>
    <source>
        <strain evidence="2 3">Sa5YUA1</strain>
    </source>
</reference>
<evidence type="ECO:0000313" key="3">
    <source>
        <dbReference type="Proteomes" id="UP000657931"/>
    </source>
</evidence>
<sequence>MNIEDEQYERLIVELRLDVVLKERGMTQKELAELTGIRPAAISQITRGFVDRLNLDHIGRIATALKIDDIRELMTLQLESEVWNMSTVKEQREYLKEKNEKEPPK</sequence>
<evidence type="ECO:0000259" key="1">
    <source>
        <dbReference type="PROSITE" id="PS50943"/>
    </source>
</evidence>
<proteinExistence type="predicted"/>
<comment type="caution">
    <text evidence="2">The sequence shown here is derived from an EMBL/GenBank/DDBJ whole genome shotgun (WGS) entry which is preliminary data.</text>
</comment>